<comment type="caution">
    <text evidence="1">The sequence shown here is derived from an EMBL/GenBank/DDBJ whole genome shotgun (WGS) entry which is preliminary data.</text>
</comment>
<sequence>MSRIQILDSDGIQQALDSYINHSQCTSIEIQMEAIKNAIWILWHQYNLKADREFIENFPNEVYEEFQNMSDGETNVYLYQEKKILFFDVFTFIFRNNNLLSDSKAKSFIELFLKFIKTRNDSVVYNSIQLIQSLEFCIKHESNKVLFINENGMFNIYYYLYDVMVRLRKRFWALCESIYDLNMSHRSSLIPAKLSESLSQIMSKFCTEQEIKCMRLLIIVLYMLRRFKLLNEIEIDSNQFYNTTDLIYKKKAQNVKNYTFFNDLSKIWINFLNGSRYKLEIDTIPKLMCFVAIFSNHLSNKLKSIIQSGRKLEVTVNVKKWLYIIYFGLMAYPIIGEVEKKFACPRLKNLHFSLQDYIQKYCLEDFTIENQFIFLQYYIKSHVSLSIPISSKEDTVFEGFLQKLELYPSLSNIFNN</sequence>
<dbReference type="AlphaFoldDB" id="A0A0C2NF08"/>
<name>A0A0C2NF08_THEKT</name>
<protein>
    <submittedName>
        <fullName evidence="1">Uncharacterized protein</fullName>
    </submittedName>
</protein>
<reference evidence="1 2" key="1">
    <citation type="journal article" date="2014" name="Genome Biol. Evol.">
        <title>The genome of the myxosporean Thelohanellus kitauei shows adaptations to nutrient acquisition within its fish host.</title>
        <authorList>
            <person name="Yang Y."/>
            <person name="Xiong J."/>
            <person name="Zhou Z."/>
            <person name="Huo F."/>
            <person name="Miao W."/>
            <person name="Ran C."/>
            <person name="Liu Y."/>
            <person name="Zhang J."/>
            <person name="Feng J."/>
            <person name="Wang M."/>
            <person name="Wang M."/>
            <person name="Wang L."/>
            <person name="Yao B."/>
        </authorList>
    </citation>
    <scope>NUCLEOTIDE SEQUENCE [LARGE SCALE GENOMIC DNA]</scope>
    <source>
        <strain evidence="1">Wuqing</strain>
    </source>
</reference>
<dbReference type="Proteomes" id="UP000031668">
    <property type="component" value="Unassembled WGS sequence"/>
</dbReference>
<dbReference type="OrthoDB" id="7701410at2759"/>
<evidence type="ECO:0000313" key="2">
    <source>
        <dbReference type="Proteomes" id="UP000031668"/>
    </source>
</evidence>
<gene>
    <name evidence="1" type="ORF">RF11_01252</name>
</gene>
<proteinExistence type="predicted"/>
<evidence type="ECO:0000313" key="1">
    <source>
        <dbReference type="EMBL" id="KII74950.1"/>
    </source>
</evidence>
<accession>A0A0C2NF08</accession>
<keyword evidence="2" id="KW-1185">Reference proteome</keyword>
<dbReference type="EMBL" id="JWZT01000165">
    <property type="protein sequence ID" value="KII74950.1"/>
    <property type="molecule type" value="Genomic_DNA"/>
</dbReference>
<organism evidence="1 2">
    <name type="scientific">Thelohanellus kitauei</name>
    <name type="common">Myxosporean</name>
    <dbReference type="NCBI Taxonomy" id="669202"/>
    <lineage>
        <taxon>Eukaryota</taxon>
        <taxon>Metazoa</taxon>
        <taxon>Cnidaria</taxon>
        <taxon>Myxozoa</taxon>
        <taxon>Myxosporea</taxon>
        <taxon>Bivalvulida</taxon>
        <taxon>Platysporina</taxon>
        <taxon>Myxobolidae</taxon>
        <taxon>Thelohanellus</taxon>
    </lineage>
</organism>